<dbReference type="PANTHER" id="PTHR21666">
    <property type="entry name" value="PEPTIDASE-RELATED"/>
    <property type="match status" value="1"/>
</dbReference>
<dbReference type="Proteomes" id="UP001500713">
    <property type="component" value="Unassembled WGS sequence"/>
</dbReference>
<dbReference type="InterPro" id="IPR011055">
    <property type="entry name" value="Dup_hybrid_motif"/>
</dbReference>
<dbReference type="InterPro" id="IPR018392">
    <property type="entry name" value="LysM"/>
</dbReference>
<dbReference type="Gene3D" id="2.70.70.10">
    <property type="entry name" value="Glucose Permease (Domain IIA)"/>
    <property type="match status" value="1"/>
</dbReference>
<reference evidence="3" key="1">
    <citation type="journal article" date="2019" name="Int. J. Syst. Evol. Microbiol.">
        <title>The Global Catalogue of Microorganisms (GCM) 10K type strain sequencing project: providing services to taxonomists for standard genome sequencing and annotation.</title>
        <authorList>
            <consortium name="The Broad Institute Genomics Platform"/>
            <consortium name="The Broad Institute Genome Sequencing Center for Infectious Disease"/>
            <person name="Wu L."/>
            <person name="Ma J."/>
        </authorList>
    </citation>
    <scope>NUCLEOTIDE SEQUENCE [LARGE SCALE GENOMIC DNA]</scope>
    <source>
        <strain evidence="3">JCM 14162</strain>
    </source>
</reference>
<dbReference type="PANTHER" id="PTHR21666:SF270">
    <property type="entry name" value="MUREIN HYDROLASE ACTIVATOR ENVC"/>
    <property type="match status" value="1"/>
</dbReference>
<dbReference type="SUPFAM" id="SSF54106">
    <property type="entry name" value="LysM domain"/>
    <property type="match status" value="1"/>
</dbReference>
<keyword evidence="3" id="KW-1185">Reference proteome</keyword>
<sequence length="361" mass="38403">MRKILFLILVFAVSACIPPGRDDGWPGRTAAEQAAPRLETDASIFGQSPEQAPPPTWTAQSVTPNAMTIADSIYIVKPGDSLRGIANKTGASSQIIAEQNGLAAPYVIQPGQRLKITGGRYHWVNGGETGIAIARAYGVPWREVVALNGLEEPFILRVGQKLLLPVEAPVDPQTMSIEQRAASFELDIDDIVTGSQPALADKAAAEEPSEWRKAIAPKTPALKTPAVIAVPAAFDSRFNWPVEGKLLSSFGSKGGGKVNDGLNIAVAKGTPIRAAADGVVAYSGDEIYVFGGLILLNHGDGWVTAYGHADKLNVTRGQKIKAGDIIGLAGDSGYVQEPQLHFEIRKDRKPVNPVSHLPKRT</sequence>
<name>A0ABP3JWR6_9SPHN</name>
<evidence type="ECO:0000313" key="3">
    <source>
        <dbReference type="Proteomes" id="UP001500713"/>
    </source>
</evidence>
<protein>
    <recommendedName>
        <fullName evidence="1">LysM domain-containing protein</fullName>
    </recommendedName>
</protein>
<gene>
    <name evidence="2" type="ORF">GCM10009096_03430</name>
</gene>
<organism evidence="2 3">
    <name type="scientific">Parasphingorhabdus litoris</name>
    <dbReference type="NCBI Taxonomy" id="394733"/>
    <lineage>
        <taxon>Bacteria</taxon>
        <taxon>Pseudomonadati</taxon>
        <taxon>Pseudomonadota</taxon>
        <taxon>Alphaproteobacteria</taxon>
        <taxon>Sphingomonadales</taxon>
        <taxon>Sphingomonadaceae</taxon>
        <taxon>Parasphingorhabdus</taxon>
    </lineage>
</organism>
<feature type="domain" description="LysM" evidence="1">
    <location>
        <begin position="72"/>
        <end position="116"/>
    </location>
</feature>
<dbReference type="CDD" id="cd12797">
    <property type="entry name" value="M23_peptidase"/>
    <property type="match status" value="1"/>
</dbReference>
<dbReference type="Gene3D" id="3.10.350.10">
    <property type="entry name" value="LysM domain"/>
    <property type="match status" value="2"/>
</dbReference>
<comment type="caution">
    <text evidence="2">The sequence shown here is derived from an EMBL/GenBank/DDBJ whole genome shotgun (WGS) entry which is preliminary data.</text>
</comment>
<dbReference type="InterPro" id="IPR016047">
    <property type="entry name" value="M23ase_b-sheet_dom"/>
</dbReference>
<dbReference type="Pfam" id="PF01551">
    <property type="entry name" value="Peptidase_M23"/>
    <property type="match status" value="1"/>
</dbReference>
<dbReference type="CDD" id="cd00118">
    <property type="entry name" value="LysM"/>
    <property type="match status" value="2"/>
</dbReference>
<dbReference type="PROSITE" id="PS51782">
    <property type="entry name" value="LYSM"/>
    <property type="match status" value="2"/>
</dbReference>
<evidence type="ECO:0000313" key="2">
    <source>
        <dbReference type="EMBL" id="GAA0466085.1"/>
    </source>
</evidence>
<dbReference type="EMBL" id="BAAAEM010000002">
    <property type="protein sequence ID" value="GAA0466085.1"/>
    <property type="molecule type" value="Genomic_DNA"/>
</dbReference>
<dbReference type="InterPro" id="IPR036779">
    <property type="entry name" value="LysM_dom_sf"/>
</dbReference>
<dbReference type="RefSeq" id="WP_229954108.1">
    <property type="nucleotide sequence ID" value="NZ_BAAAEM010000002.1"/>
</dbReference>
<dbReference type="SMART" id="SM00257">
    <property type="entry name" value="LysM"/>
    <property type="match status" value="2"/>
</dbReference>
<dbReference type="InterPro" id="IPR050570">
    <property type="entry name" value="Cell_wall_metabolism_enzyme"/>
</dbReference>
<dbReference type="PROSITE" id="PS51257">
    <property type="entry name" value="PROKAR_LIPOPROTEIN"/>
    <property type="match status" value="1"/>
</dbReference>
<evidence type="ECO:0000259" key="1">
    <source>
        <dbReference type="PROSITE" id="PS51782"/>
    </source>
</evidence>
<proteinExistence type="predicted"/>
<feature type="domain" description="LysM" evidence="1">
    <location>
        <begin position="120"/>
        <end position="164"/>
    </location>
</feature>
<dbReference type="Pfam" id="PF01476">
    <property type="entry name" value="LysM"/>
    <property type="match status" value="2"/>
</dbReference>
<accession>A0ABP3JWR6</accession>
<dbReference type="SUPFAM" id="SSF51261">
    <property type="entry name" value="Duplicated hybrid motif"/>
    <property type="match status" value="1"/>
</dbReference>